<comment type="function">
    <text evidence="3 13">Endonuclease that specifically degrades the RNA of RNA-DNA hybrids.</text>
</comment>
<evidence type="ECO:0000256" key="4">
    <source>
        <dbReference type="ARBA" id="ARBA00004496"/>
    </source>
</evidence>
<evidence type="ECO:0000256" key="10">
    <source>
        <dbReference type="ARBA" id="ARBA00022801"/>
    </source>
</evidence>
<evidence type="ECO:0000256" key="8">
    <source>
        <dbReference type="ARBA" id="ARBA00022723"/>
    </source>
</evidence>
<dbReference type="PANTHER" id="PTHR10954">
    <property type="entry name" value="RIBONUCLEASE H2 SUBUNIT A"/>
    <property type="match status" value="1"/>
</dbReference>
<keyword evidence="8 12" id="KW-0479">Metal-binding</keyword>
<dbReference type="InterPro" id="IPR001352">
    <property type="entry name" value="RNase_HII/HIII"/>
</dbReference>
<dbReference type="GO" id="GO:0032299">
    <property type="term" value="C:ribonuclease H2 complex"/>
    <property type="evidence" value="ECO:0007669"/>
    <property type="project" value="TreeGrafter"/>
</dbReference>
<comment type="cofactor">
    <cofactor evidence="2">
        <name>Mg(2+)</name>
        <dbReference type="ChEBI" id="CHEBI:18420"/>
    </cofactor>
</comment>
<evidence type="ECO:0000256" key="3">
    <source>
        <dbReference type="ARBA" id="ARBA00004065"/>
    </source>
</evidence>
<evidence type="ECO:0000256" key="2">
    <source>
        <dbReference type="ARBA" id="ARBA00001946"/>
    </source>
</evidence>
<keyword evidence="10 12" id="KW-0378">Hydrolase</keyword>
<dbReference type="InterPro" id="IPR024567">
    <property type="entry name" value="RNase_HII/HIII_dom"/>
</dbReference>
<feature type="domain" description="RNase H type-2" evidence="15">
    <location>
        <begin position="1"/>
        <end position="199"/>
    </location>
</feature>
<proteinExistence type="inferred from homology"/>
<dbReference type="Proteomes" id="UP000177269">
    <property type="component" value="Unassembled WGS sequence"/>
</dbReference>
<keyword evidence="11" id="KW-0464">Manganese</keyword>
<dbReference type="GO" id="GO:0046872">
    <property type="term" value="F:metal ion binding"/>
    <property type="evidence" value="ECO:0007669"/>
    <property type="project" value="UniProtKB-KW"/>
</dbReference>
<organism evidence="16 17">
    <name type="scientific">Candidatus Taylorbacteria bacterium RIFCSPLOWO2_12_FULL_43_20</name>
    <dbReference type="NCBI Taxonomy" id="1802332"/>
    <lineage>
        <taxon>Bacteria</taxon>
        <taxon>Candidatus Tayloriibacteriota</taxon>
    </lineage>
</organism>
<evidence type="ECO:0000256" key="11">
    <source>
        <dbReference type="ARBA" id="ARBA00023211"/>
    </source>
</evidence>
<dbReference type="InterPro" id="IPR022898">
    <property type="entry name" value="RNase_HII"/>
</dbReference>
<accession>A0A1G2P316</accession>
<dbReference type="Pfam" id="PF01351">
    <property type="entry name" value="RNase_HII"/>
    <property type="match status" value="1"/>
</dbReference>
<evidence type="ECO:0000313" key="16">
    <source>
        <dbReference type="EMBL" id="OHA42737.1"/>
    </source>
</evidence>
<gene>
    <name evidence="16" type="ORF">A3G52_02940</name>
</gene>
<comment type="similarity">
    <text evidence="5 13">Belongs to the RNase HII family.</text>
</comment>
<feature type="region of interest" description="Disordered" evidence="14">
    <location>
        <begin position="224"/>
        <end position="247"/>
    </location>
</feature>
<keyword evidence="6" id="KW-0963">Cytoplasm</keyword>
<evidence type="ECO:0000256" key="9">
    <source>
        <dbReference type="ARBA" id="ARBA00022759"/>
    </source>
</evidence>
<dbReference type="Gene3D" id="3.30.420.10">
    <property type="entry name" value="Ribonuclease H-like superfamily/Ribonuclease H"/>
    <property type="match status" value="1"/>
</dbReference>
<evidence type="ECO:0000256" key="7">
    <source>
        <dbReference type="ARBA" id="ARBA00022722"/>
    </source>
</evidence>
<dbReference type="NCBIfam" id="NF000595">
    <property type="entry name" value="PRK00015.1-3"/>
    <property type="match status" value="1"/>
</dbReference>
<evidence type="ECO:0000256" key="5">
    <source>
        <dbReference type="ARBA" id="ARBA00007383"/>
    </source>
</evidence>
<dbReference type="GO" id="GO:0004523">
    <property type="term" value="F:RNA-DNA hybrid ribonuclease activity"/>
    <property type="evidence" value="ECO:0007669"/>
    <property type="project" value="UniProtKB-UniRule"/>
</dbReference>
<dbReference type="SUPFAM" id="SSF53098">
    <property type="entry name" value="Ribonuclease H-like"/>
    <property type="match status" value="1"/>
</dbReference>
<feature type="binding site" evidence="12">
    <location>
        <position position="6"/>
    </location>
    <ligand>
        <name>a divalent metal cation</name>
        <dbReference type="ChEBI" id="CHEBI:60240"/>
    </ligand>
</feature>
<dbReference type="CDD" id="cd07182">
    <property type="entry name" value="RNase_HII_bacteria_HII_like"/>
    <property type="match status" value="1"/>
</dbReference>
<dbReference type="GO" id="GO:0043137">
    <property type="term" value="P:DNA replication, removal of RNA primer"/>
    <property type="evidence" value="ECO:0007669"/>
    <property type="project" value="TreeGrafter"/>
</dbReference>
<comment type="catalytic activity">
    <reaction evidence="1 12 13">
        <text>Endonucleolytic cleavage to 5'-phosphomonoester.</text>
        <dbReference type="EC" id="3.1.26.4"/>
    </reaction>
</comment>
<sequence length="280" mass="31838">MIIGIDEVGRGPIAGPVAVCAFLLKDKKILRYFKLPLDSKQLSAEKREEIFEIINKFRLENRCEHSVSFVSPAVLDKIGITKSIKLAIARSLARMEVKSNECQIYLDGLLEAPFKFTNQKTVIGGDRTIKVIGLASIVAKVARDRRMEIAGCKFSSYSFEKNKGYGTREHFKLLEKFGVCDLHRRSFLKSNTNKISTKYEILVRQAHHPEEFEGEIRKNCKFKKEEEKKDTPSSDKHQAPNNKFEKEELRIRKALLPLNPLRSKRASAEQGRGGGEISNI</sequence>
<name>A0A1G2P316_9BACT</name>
<protein>
    <recommendedName>
        <fullName evidence="13">Ribonuclease</fullName>
        <ecNumber evidence="13">3.1.26.4</ecNumber>
    </recommendedName>
</protein>
<feature type="region of interest" description="Disordered" evidence="14">
    <location>
        <begin position="260"/>
        <end position="280"/>
    </location>
</feature>
<dbReference type="EC" id="3.1.26.4" evidence="13"/>
<dbReference type="AlphaFoldDB" id="A0A1G2P316"/>
<keyword evidence="9 12" id="KW-0255">Endonuclease</keyword>
<dbReference type="EMBL" id="MHSK01000006">
    <property type="protein sequence ID" value="OHA42737.1"/>
    <property type="molecule type" value="Genomic_DNA"/>
</dbReference>
<comment type="subcellular location">
    <subcellularLocation>
        <location evidence="4">Cytoplasm</location>
    </subcellularLocation>
</comment>
<keyword evidence="7 12" id="KW-0540">Nuclease</keyword>
<evidence type="ECO:0000259" key="15">
    <source>
        <dbReference type="PROSITE" id="PS51975"/>
    </source>
</evidence>
<evidence type="ECO:0000256" key="12">
    <source>
        <dbReference type="PROSITE-ProRule" id="PRU01319"/>
    </source>
</evidence>
<comment type="cofactor">
    <cofactor evidence="12">
        <name>Mn(2+)</name>
        <dbReference type="ChEBI" id="CHEBI:29035"/>
    </cofactor>
    <cofactor evidence="12">
        <name>Mg(2+)</name>
        <dbReference type="ChEBI" id="CHEBI:18420"/>
    </cofactor>
    <text evidence="12">Manganese or magnesium. Binds 1 divalent metal ion per monomer in the absence of substrate. May bind a second metal ion after substrate binding.</text>
</comment>
<reference evidence="16 17" key="1">
    <citation type="journal article" date="2016" name="Nat. Commun.">
        <title>Thousands of microbial genomes shed light on interconnected biogeochemical processes in an aquifer system.</title>
        <authorList>
            <person name="Anantharaman K."/>
            <person name="Brown C.T."/>
            <person name="Hug L.A."/>
            <person name="Sharon I."/>
            <person name="Castelle C.J."/>
            <person name="Probst A.J."/>
            <person name="Thomas B.C."/>
            <person name="Singh A."/>
            <person name="Wilkins M.J."/>
            <person name="Karaoz U."/>
            <person name="Brodie E.L."/>
            <person name="Williams K.H."/>
            <person name="Hubbard S.S."/>
            <person name="Banfield J.F."/>
        </authorList>
    </citation>
    <scope>NUCLEOTIDE SEQUENCE [LARGE SCALE GENOMIC DNA]</scope>
</reference>
<evidence type="ECO:0000256" key="1">
    <source>
        <dbReference type="ARBA" id="ARBA00000077"/>
    </source>
</evidence>
<dbReference type="GO" id="GO:0003723">
    <property type="term" value="F:RNA binding"/>
    <property type="evidence" value="ECO:0007669"/>
    <property type="project" value="UniProtKB-UniRule"/>
</dbReference>
<feature type="compositionally biased region" description="Gly residues" evidence="14">
    <location>
        <begin position="271"/>
        <end position="280"/>
    </location>
</feature>
<evidence type="ECO:0000256" key="6">
    <source>
        <dbReference type="ARBA" id="ARBA00022490"/>
    </source>
</evidence>
<feature type="binding site" evidence="12">
    <location>
        <position position="7"/>
    </location>
    <ligand>
        <name>a divalent metal cation</name>
        <dbReference type="ChEBI" id="CHEBI:60240"/>
    </ligand>
</feature>
<dbReference type="PROSITE" id="PS51975">
    <property type="entry name" value="RNASE_H_2"/>
    <property type="match status" value="1"/>
</dbReference>
<evidence type="ECO:0000256" key="14">
    <source>
        <dbReference type="SAM" id="MobiDB-lite"/>
    </source>
</evidence>
<evidence type="ECO:0000256" key="13">
    <source>
        <dbReference type="RuleBase" id="RU003515"/>
    </source>
</evidence>
<dbReference type="GO" id="GO:0005737">
    <property type="term" value="C:cytoplasm"/>
    <property type="evidence" value="ECO:0007669"/>
    <property type="project" value="UniProtKB-SubCell"/>
</dbReference>
<dbReference type="InterPro" id="IPR036397">
    <property type="entry name" value="RNaseH_sf"/>
</dbReference>
<dbReference type="InterPro" id="IPR012337">
    <property type="entry name" value="RNaseH-like_sf"/>
</dbReference>
<evidence type="ECO:0000313" key="17">
    <source>
        <dbReference type="Proteomes" id="UP000177269"/>
    </source>
</evidence>
<dbReference type="PANTHER" id="PTHR10954:SF18">
    <property type="entry name" value="RIBONUCLEASE HII"/>
    <property type="match status" value="1"/>
</dbReference>
<comment type="caution">
    <text evidence="16">The sequence shown here is derived from an EMBL/GenBank/DDBJ whole genome shotgun (WGS) entry which is preliminary data.</text>
</comment>
<feature type="binding site" evidence="12">
    <location>
        <position position="107"/>
    </location>
    <ligand>
        <name>a divalent metal cation</name>
        <dbReference type="ChEBI" id="CHEBI:60240"/>
    </ligand>
</feature>
<dbReference type="GO" id="GO:0006298">
    <property type="term" value="P:mismatch repair"/>
    <property type="evidence" value="ECO:0007669"/>
    <property type="project" value="TreeGrafter"/>
</dbReference>